<comment type="pathway">
    <text evidence="1">Nucleoside biosynthesis; alpha-ribazole biosynthesis; alpha-ribazole from 5,6-dimethylbenzimidazole: step 1/2.</text>
</comment>
<evidence type="ECO:0000313" key="11">
    <source>
        <dbReference type="Proteomes" id="UP000824099"/>
    </source>
</evidence>
<dbReference type="SUPFAM" id="SSF52733">
    <property type="entry name" value="Nicotinate mononucleotide:5,6-dimethylbenzimidazole phosphoribosyltransferase (CobT)"/>
    <property type="match status" value="1"/>
</dbReference>
<organism evidence="10 11">
    <name type="scientific">Candidatus Avacidaminococcus intestinavium</name>
    <dbReference type="NCBI Taxonomy" id="2840684"/>
    <lineage>
        <taxon>Bacteria</taxon>
        <taxon>Bacillati</taxon>
        <taxon>Bacillota</taxon>
        <taxon>Negativicutes</taxon>
        <taxon>Acidaminococcales</taxon>
        <taxon>Acidaminococcaceae</taxon>
        <taxon>Acidaminococcaceae incertae sedis</taxon>
        <taxon>Candidatus Avacidaminococcus</taxon>
    </lineage>
</organism>
<evidence type="ECO:0000256" key="1">
    <source>
        <dbReference type="ARBA" id="ARBA00005049"/>
    </source>
</evidence>
<comment type="catalytic activity">
    <reaction evidence="9">
        <text>5,6-dimethylbenzimidazole + nicotinate beta-D-ribonucleotide = alpha-ribazole 5'-phosphate + nicotinate + H(+)</text>
        <dbReference type="Rhea" id="RHEA:11196"/>
        <dbReference type="ChEBI" id="CHEBI:15378"/>
        <dbReference type="ChEBI" id="CHEBI:15890"/>
        <dbReference type="ChEBI" id="CHEBI:32544"/>
        <dbReference type="ChEBI" id="CHEBI:57502"/>
        <dbReference type="ChEBI" id="CHEBI:57918"/>
        <dbReference type="EC" id="2.4.2.21"/>
    </reaction>
</comment>
<dbReference type="InterPro" id="IPR023195">
    <property type="entry name" value="Nict_dMeBzImd_PRibTrfase_N"/>
</dbReference>
<dbReference type="Gene3D" id="1.10.1610.10">
    <property type="match status" value="1"/>
</dbReference>
<dbReference type="InterPro" id="IPR003200">
    <property type="entry name" value="Nict_dMeBzImd_PRibTrfase"/>
</dbReference>
<accession>A0A9D1SLU5</accession>
<comment type="similarity">
    <text evidence="2">Belongs to the CobT family.</text>
</comment>
<evidence type="ECO:0000256" key="5">
    <source>
        <dbReference type="ARBA" id="ARBA00022573"/>
    </source>
</evidence>
<dbReference type="Pfam" id="PF02277">
    <property type="entry name" value="DBI_PRT"/>
    <property type="match status" value="2"/>
</dbReference>
<name>A0A9D1SLU5_9FIRM</name>
<evidence type="ECO:0000256" key="3">
    <source>
        <dbReference type="ARBA" id="ARBA00011991"/>
    </source>
</evidence>
<reference evidence="10" key="1">
    <citation type="submission" date="2020-10" db="EMBL/GenBank/DDBJ databases">
        <authorList>
            <person name="Gilroy R."/>
        </authorList>
    </citation>
    <scope>NUCLEOTIDE SEQUENCE</scope>
    <source>
        <strain evidence="10">CHK160-1198</strain>
    </source>
</reference>
<dbReference type="GO" id="GO:0008939">
    <property type="term" value="F:nicotinate-nucleotide-dimethylbenzimidazole phosphoribosyltransferase activity"/>
    <property type="evidence" value="ECO:0007669"/>
    <property type="project" value="UniProtKB-EC"/>
</dbReference>
<keyword evidence="6 10" id="KW-0328">Glycosyltransferase</keyword>
<gene>
    <name evidence="10" type="ORF">IAB06_06530</name>
</gene>
<dbReference type="EC" id="2.4.2.21" evidence="3"/>
<evidence type="ECO:0000256" key="7">
    <source>
        <dbReference type="ARBA" id="ARBA00022679"/>
    </source>
</evidence>
<evidence type="ECO:0000256" key="9">
    <source>
        <dbReference type="ARBA" id="ARBA00047340"/>
    </source>
</evidence>
<keyword evidence="5" id="KW-0169">Cobalamin biosynthesis</keyword>
<evidence type="ECO:0000313" key="10">
    <source>
        <dbReference type="EMBL" id="HIU64670.1"/>
    </source>
</evidence>
<protein>
    <recommendedName>
        <fullName evidence="4">Nicotinate-nucleotide--dimethylbenzimidazole phosphoribosyltransferase</fullName>
        <ecNumber evidence="3">2.4.2.21</ecNumber>
    </recommendedName>
    <alternativeName>
        <fullName evidence="8">N(1)-alpha-phosphoribosyltransferase</fullName>
    </alternativeName>
</protein>
<evidence type="ECO:0000256" key="4">
    <source>
        <dbReference type="ARBA" id="ARBA00015486"/>
    </source>
</evidence>
<evidence type="ECO:0000256" key="2">
    <source>
        <dbReference type="ARBA" id="ARBA00007110"/>
    </source>
</evidence>
<dbReference type="InterPro" id="IPR036087">
    <property type="entry name" value="Nict_dMeBzImd_PRibTrfase_sf"/>
</dbReference>
<proteinExistence type="inferred from homology"/>
<dbReference type="EMBL" id="DVNI01000106">
    <property type="protein sequence ID" value="HIU64670.1"/>
    <property type="molecule type" value="Genomic_DNA"/>
</dbReference>
<keyword evidence="7" id="KW-0808">Transferase</keyword>
<dbReference type="AlphaFoldDB" id="A0A9D1SLU5"/>
<dbReference type="Gene3D" id="3.40.50.10210">
    <property type="match status" value="1"/>
</dbReference>
<evidence type="ECO:0000256" key="8">
    <source>
        <dbReference type="ARBA" id="ARBA00030686"/>
    </source>
</evidence>
<reference evidence="10" key="2">
    <citation type="journal article" date="2021" name="PeerJ">
        <title>Extensive microbial diversity within the chicken gut microbiome revealed by metagenomics and culture.</title>
        <authorList>
            <person name="Gilroy R."/>
            <person name="Ravi A."/>
            <person name="Getino M."/>
            <person name="Pursley I."/>
            <person name="Horton D.L."/>
            <person name="Alikhan N.F."/>
            <person name="Baker D."/>
            <person name="Gharbi K."/>
            <person name="Hall N."/>
            <person name="Watson M."/>
            <person name="Adriaenssens E.M."/>
            <person name="Foster-Nyarko E."/>
            <person name="Jarju S."/>
            <person name="Secka A."/>
            <person name="Antonio M."/>
            <person name="Oren A."/>
            <person name="Chaudhuri R.R."/>
            <person name="La Ragione R."/>
            <person name="Hildebrand F."/>
            <person name="Pallen M.J."/>
        </authorList>
    </citation>
    <scope>NUCLEOTIDE SEQUENCE</scope>
    <source>
        <strain evidence="10">CHK160-1198</strain>
    </source>
</reference>
<comment type="caution">
    <text evidence="10">The sequence shown here is derived from an EMBL/GenBank/DDBJ whole genome shotgun (WGS) entry which is preliminary data.</text>
</comment>
<dbReference type="PANTHER" id="PTHR43463">
    <property type="entry name" value="NICOTINATE-NUCLEOTIDE--DIMETHYLBENZIMIDAZOLE PHOSPHORIBOSYLTRANSFERASE"/>
    <property type="match status" value="1"/>
</dbReference>
<evidence type="ECO:0000256" key="6">
    <source>
        <dbReference type="ARBA" id="ARBA00022676"/>
    </source>
</evidence>
<sequence length="294" mass="32238">MVDLTTIINELETVDQRIIDLAQRYFDDLIKPVGSLAKLESMATRYIAITGELEPEVLNYPKKAIMLWTIPSDQTFVNNLDSGKEALTYLAQEAKAEVIINELKVLDTEKERIKILTDALLQGYELTQSCLIQDNYDMIAVGLPGAYTLPQDWESIQNTNAHEILEACNDIRLAAIVGSIICAAKNKKVVMLDGLASVLGAFIAAKLAPKVTMYCLAGCVTTERGQEELLKTIGLSPILRLEITQGQGEGSTMAFRLFDAGIRAYKEMATFSGGGVHAELEEFSLTQQKANTGV</sequence>
<dbReference type="PANTHER" id="PTHR43463:SF1">
    <property type="entry name" value="NICOTINATE-NUCLEOTIDE--DIMETHYLBENZIMIDAZOLE PHOSPHORIBOSYLTRANSFERASE"/>
    <property type="match status" value="1"/>
</dbReference>
<dbReference type="GO" id="GO:0009236">
    <property type="term" value="P:cobalamin biosynthetic process"/>
    <property type="evidence" value="ECO:0007669"/>
    <property type="project" value="UniProtKB-KW"/>
</dbReference>
<dbReference type="Proteomes" id="UP000824099">
    <property type="component" value="Unassembled WGS sequence"/>
</dbReference>